<feature type="domain" description="RRM" evidence="7">
    <location>
        <begin position="269"/>
        <end position="346"/>
    </location>
</feature>
<evidence type="ECO:0000259" key="7">
    <source>
        <dbReference type="PROSITE" id="PS50102"/>
    </source>
</evidence>
<dbReference type="InterPro" id="IPR035979">
    <property type="entry name" value="RBD_domain_sf"/>
</dbReference>
<evidence type="ECO:0000256" key="2">
    <source>
        <dbReference type="ARBA" id="ARBA00007077"/>
    </source>
</evidence>
<dbReference type="CDD" id="cd12394">
    <property type="entry name" value="RRM1_RBM34"/>
    <property type="match status" value="1"/>
</dbReference>
<feature type="compositionally biased region" description="Polar residues" evidence="6">
    <location>
        <begin position="129"/>
        <end position="151"/>
    </location>
</feature>
<evidence type="ECO:0000256" key="6">
    <source>
        <dbReference type="SAM" id="MobiDB-lite"/>
    </source>
</evidence>
<dbReference type="GO" id="GO:0003723">
    <property type="term" value="F:RNA binding"/>
    <property type="evidence" value="ECO:0007669"/>
    <property type="project" value="UniProtKB-UniRule"/>
</dbReference>
<dbReference type="InterPro" id="IPR000504">
    <property type="entry name" value="RRM_dom"/>
</dbReference>
<dbReference type="SUPFAM" id="SSF54928">
    <property type="entry name" value="RNA-binding domain, RBD"/>
    <property type="match status" value="2"/>
</dbReference>
<keyword evidence="3 5" id="KW-0694">RNA-binding</keyword>
<dbReference type="OrthoDB" id="442677at2759"/>
<feature type="non-terminal residue" evidence="8">
    <location>
        <position position="408"/>
    </location>
</feature>
<feature type="domain" description="RRM" evidence="7">
    <location>
        <begin position="163"/>
        <end position="261"/>
    </location>
</feature>
<dbReference type="Proteomes" id="UP000582182">
    <property type="component" value="Unassembled WGS sequence"/>
</dbReference>
<dbReference type="EMBL" id="VZTY01028597">
    <property type="protein sequence ID" value="NXU57112.1"/>
    <property type="molecule type" value="Genomic_DNA"/>
</dbReference>
<evidence type="ECO:0000256" key="1">
    <source>
        <dbReference type="ARBA" id="ARBA00004604"/>
    </source>
</evidence>
<comment type="similarity">
    <text evidence="2">Belongs to the RRM RBM34 family.</text>
</comment>
<evidence type="ECO:0000313" key="8">
    <source>
        <dbReference type="EMBL" id="NXU57112.1"/>
    </source>
</evidence>
<feature type="region of interest" description="Disordered" evidence="6">
    <location>
        <begin position="57"/>
        <end position="153"/>
    </location>
</feature>
<organism evidence="8 9">
    <name type="scientific">Turnix velox</name>
    <name type="common">Little buttonquail</name>
    <dbReference type="NCBI Taxonomy" id="2529409"/>
    <lineage>
        <taxon>Eukaryota</taxon>
        <taxon>Metazoa</taxon>
        <taxon>Chordata</taxon>
        <taxon>Craniata</taxon>
        <taxon>Vertebrata</taxon>
        <taxon>Euteleostomi</taxon>
        <taxon>Archelosauria</taxon>
        <taxon>Archosauria</taxon>
        <taxon>Dinosauria</taxon>
        <taxon>Saurischia</taxon>
        <taxon>Theropoda</taxon>
        <taxon>Coelurosauria</taxon>
        <taxon>Aves</taxon>
        <taxon>Neognathae</taxon>
        <taxon>Neoaves</taxon>
        <taxon>Charadriiformes</taxon>
        <taxon>Turnicidae</taxon>
        <taxon>Turnix</taxon>
    </lineage>
</organism>
<dbReference type="Pfam" id="PF00076">
    <property type="entry name" value="RRM_1"/>
    <property type="match status" value="2"/>
</dbReference>
<feature type="compositionally biased region" description="Basic and acidic residues" evidence="6">
    <location>
        <begin position="64"/>
        <end position="75"/>
    </location>
</feature>
<dbReference type="PANTHER" id="PTHR23236">
    <property type="entry name" value="EUKARYOTIC TRANSLATION INITIATION FACTOR 4B/4H"/>
    <property type="match status" value="1"/>
</dbReference>
<dbReference type="AlphaFoldDB" id="A0A7L3LTK3"/>
<sequence length="408" mass="44877">MAARRRAQAPARDGGGEGYAVGQVADSLRLSGATVEPLARLFSAAAAPPVLVAVAGANKKRKHTEPVEKASEDQRSSIAQEPPVKAKKARKREISKAEKTLGDKESTLQLADEEEEQKLLQKRKAKQTKGVSHANTSSGVSSDNDTTTTPAVVQPKLTNVDRRTVFVGNLPVSCTPQALKSLFKEYGKIKSIRFWSLVALLQNDLNHTHLFSCSRHKVHPNAKVVNAYVVFNNEDDAMKALNENGREFASGFHLRVDIASKASPHDKERSVFLGNLSYDISDDAVREHFTACGDVVAVRVVRDRNTGLAKGFGFVRFQDTHSVHLALRLNESVLMGRKIRVKQCGEKWKTPQKNPAQPCTPKGKVGAKSKNKKRSNDSFVGEKANPLKKNTKQKRLKTTLRYKAGKNK</sequence>
<feature type="compositionally biased region" description="Basic residues" evidence="6">
    <location>
        <begin position="389"/>
        <end position="408"/>
    </location>
</feature>
<protein>
    <submittedName>
        <fullName evidence="8">RBM34 protein</fullName>
    </submittedName>
</protein>
<dbReference type="Gene3D" id="3.30.70.330">
    <property type="match status" value="2"/>
</dbReference>
<feature type="non-terminal residue" evidence="8">
    <location>
        <position position="1"/>
    </location>
</feature>
<name>A0A7L3LTK3_9CHAR</name>
<keyword evidence="9" id="KW-1185">Reference proteome</keyword>
<feature type="compositionally biased region" description="Basic and acidic residues" evidence="6">
    <location>
        <begin position="92"/>
        <end position="106"/>
    </location>
</feature>
<reference evidence="8 9" key="1">
    <citation type="submission" date="2019-09" db="EMBL/GenBank/DDBJ databases">
        <title>Bird 10,000 Genomes (B10K) Project - Family phase.</title>
        <authorList>
            <person name="Zhang G."/>
        </authorList>
    </citation>
    <scope>NUCLEOTIDE SEQUENCE [LARGE SCALE GENOMIC DNA]</scope>
    <source>
        <strain evidence="8">B10K-DU-029-46</strain>
    </source>
</reference>
<dbReference type="PROSITE" id="PS50102">
    <property type="entry name" value="RRM"/>
    <property type="match status" value="2"/>
</dbReference>
<dbReference type="PANTHER" id="PTHR23236:SF25">
    <property type="entry name" value="RNA-BINDING PROTEIN 34"/>
    <property type="match status" value="1"/>
</dbReference>
<proteinExistence type="inferred from homology"/>
<comment type="subcellular location">
    <subcellularLocation>
        <location evidence="1">Nucleus</location>
        <location evidence="1">Nucleolus</location>
    </subcellularLocation>
</comment>
<evidence type="ECO:0000256" key="4">
    <source>
        <dbReference type="ARBA" id="ARBA00023242"/>
    </source>
</evidence>
<evidence type="ECO:0000256" key="5">
    <source>
        <dbReference type="PROSITE-ProRule" id="PRU00176"/>
    </source>
</evidence>
<accession>A0A7L3LTK3</accession>
<evidence type="ECO:0000256" key="3">
    <source>
        <dbReference type="ARBA" id="ARBA00022884"/>
    </source>
</evidence>
<keyword evidence="4" id="KW-0539">Nucleus</keyword>
<gene>
    <name evidence="8" type="primary">Rbm34</name>
    <name evidence="8" type="ORF">TURVEL_R08417</name>
</gene>
<evidence type="ECO:0000313" key="9">
    <source>
        <dbReference type="Proteomes" id="UP000582182"/>
    </source>
</evidence>
<feature type="region of interest" description="Disordered" evidence="6">
    <location>
        <begin position="345"/>
        <end position="408"/>
    </location>
</feature>
<dbReference type="InterPro" id="IPR012677">
    <property type="entry name" value="Nucleotide-bd_a/b_plait_sf"/>
</dbReference>
<comment type="caution">
    <text evidence="8">The sequence shown here is derived from an EMBL/GenBank/DDBJ whole genome shotgun (WGS) entry which is preliminary data.</text>
</comment>
<dbReference type="SMART" id="SM00360">
    <property type="entry name" value="RRM"/>
    <property type="match status" value="2"/>
</dbReference>